<comment type="caution">
    <text evidence="3">The sequence shown here is derived from an EMBL/GenBank/DDBJ whole genome shotgun (WGS) entry which is preliminary data.</text>
</comment>
<dbReference type="InterPro" id="IPR036907">
    <property type="entry name" value="5'-Nucleotdase_C_sf"/>
</dbReference>
<dbReference type="Proteomes" id="UP000663870">
    <property type="component" value="Unassembled WGS sequence"/>
</dbReference>
<evidence type="ECO:0000313" key="4">
    <source>
        <dbReference type="Proteomes" id="UP000663870"/>
    </source>
</evidence>
<dbReference type="AlphaFoldDB" id="A0A815T6X8"/>
<feature type="domain" description="5'-Nucleotidase C-terminal" evidence="1">
    <location>
        <begin position="86"/>
        <end position="179"/>
    </location>
</feature>
<dbReference type="EMBL" id="CAJNOH010001447">
    <property type="protein sequence ID" value="CAF1218781.1"/>
    <property type="molecule type" value="Genomic_DNA"/>
</dbReference>
<accession>A0A815T6X8</accession>
<dbReference type="EMBL" id="CAJNOL010002411">
    <property type="protein sequence ID" value="CAF1498079.1"/>
    <property type="molecule type" value="Genomic_DNA"/>
</dbReference>
<dbReference type="GO" id="GO:0009166">
    <property type="term" value="P:nucleotide catabolic process"/>
    <property type="evidence" value="ECO:0007669"/>
    <property type="project" value="InterPro"/>
</dbReference>
<dbReference type="Gene3D" id="3.90.780.10">
    <property type="entry name" value="5'-Nucleotidase, C-terminal domain"/>
    <property type="match status" value="1"/>
</dbReference>
<proteinExistence type="predicted"/>
<dbReference type="Pfam" id="PF02872">
    <property type="entry name" value="5_nucleotid_C"/>
    <property type="match status" value="1"/>
</dbReference>
<name>A0A815T6X8_9BILA</name>
<organism evidence="3 4">
    <name type="scientific">Rotaria sordida</name>
    <dbReference type="NCBI Taxonomy" id="392033"/>
    <lineage>
        <taxon>Eukaryota</taxon>
        <taxon>Metazoa</taxon>
        <taxon>Spiralia</taxon>
        <taxon>Gnathifera</taxon>
        <taxon>Rotifera</taxon>
        <taxon>Eurotatoria</taxon>
        <taxon>Bdelloidea</taxon>
        <taxon>Philodinida</taxon>
        <taxon>Philodinidae</taxon>
        <taxon>Rotaria</taxon>
    </lineage>
</organism>
<sequence length="187" mass="21581">MSEKTKKSDYLHWKGLDFIVFYLIVYKAVHHNLALVTSNVQDDEKTADVINYWFDLTIQGFKAADFHPNRTVSCLSSSVELDDRFASVRNFRIDDVLKGTITEYDILRTLPYQNRLYSLAVPDKILARVLTDSISFKGNGIFLSYTRVEMIDQEKTWLINGQDISKTGLDYTVVTMDYAKKKCKRIG</sequence>
<dbReference type="SUPFAM" id="SSF55816">
    <property type="entry name" value="5'-nucleotidase (syn. UDP-sugar hydrolase), C-terminal domain"/>
    <property type="match status" value="1"/>
</dbReference>
<dbReference type="InterPro" id="IPR008334">
    <property type="entry name" value="5'-Nucleotdase_C"/>
</dbReference>
<evidence type="ECO:0000313" key="2">
    <source>
        <dbReference type="EMBL" id="CAF1218781.1"/>
    </source>
</evidence>
<evidence type="ECO:0000259" key="1">
    <source>
        <dbReference type="Pfam" id="PF02872"/>
    </source>
</evidence>
<dbReference type="GO" id="GO:0016787">
    <property type="term" value="F:hydrolase activity"/>
    <property type="evidence" value="ECO:0007669"/>
    <property type="project" value="InterPro"/>
</dbReference>
<dbReference type="Proteomes" id="UP000663854">
    <property type="component" value="Unassembled WGS sequence"/>
</dbReference>
<protein>
    <recommendedName>
        <fullName evidence="1">5'-Nucleotidase C-terminal domain-containing protein</fullName>
    </recommendedName>
</protein>
<keyword evidence="4" id="KW-1185">Reference proteome</keyword>
<gene>
    <name evidence="3" type="ORF">JXQ802_LOCUS40253</name>
    <name evidence="2" type="ORF">PYM288_LOCUS25761</name>
</gene>
<reference evidence="3" key="1">
    <citation type="submission" date="2021-02" db="EMBL/GenBank/DDBJ databases">
        <authorList>
            <person name="Nowell W R."/>
        </authorList>
    </citation>
    <scope>NUCLEOTIDE SEQUENCE</scope>
</reference>
<evidence type="ECO:0000313" key="3">
    <source>
        <dbReference type="EMBL" id="CAF1498079.1"/>
    </source>
</evidence>